<evidence type="ECO:0000313" key="6">
    <source>
        <dbReference type="Proteomes" id="UP000504632"/>
    </source>
</evidence>
<evidence type="ECO:0000256" key="2">
    <source>
        <dbReference type="ARBA" id="ARBA00043942"/>
    </source>
</evidence>
<dbReference type="PANTHER" id="PTHR28052">
    <property type="entry name" value="UPF0545 PROTEIN C22ORF39"/>
    <property type="match status" value="1"/>
</dbReference>
<evidence type="ECO:0000256" key="5">
    <source>
        <dbReference type="SAM" id="MobiDB-lite"/>
    </source>
</evidence>
<comment type="subcellular location">
    <subcellularLocation>
        <location evidence="2">Synaptic cleft</location>
    </subcellularLocation>
</comment>
<proteinExistence type="inferred from homology"/>
<dbReference type="Pfam" id="PF11326">
    <property type="entry name" value="PANTS-like"/>
    <property type="match status" value="1"/>
</dbReference>
<dbReference type="GeneID" id="115819455"/>
<comment type="similarity">
    <text evidence="1">Belongs to the UPF0545 family.</text>
</comment>
<dbReference type="GO" id="GO:0043083">
    <property type="term" value="C:synaptic cleft"/>
    <property type="evidence" value="ECO:0007669"/>
    <property type="project" value="UniProtKB-SubCell"/>
</dbReference>
<gene>
    <name evidence="7" type="primary">c1h22orf39</name>
</gene>
<reference evidence="7" key="1">
    <citation type="submission" date="2025-08" db="UniProtKB">
        <authorList>
            <consortium name="RefSeq"/>
        </authorList>
    </citation>
    <scope>IDENTIFICATION</scope>
</reference>
<feature type="compositionally biased region" description="Polar residues" evidence="5">
    <location>
        <begin position="99"/>
        <end position="108"/>
    </location>
</feature>
<dbReference type="OrthoDB" id="5946508at2759"/>
<sequence>MAGSDLPWRPPRPCDYYWSEFRHCKSLRNRFHHYYVYGTFPSCEQWKEDYHMCREWEKIQSTHCKESLQQSERNRVAEQRNFTPVWELRQTPPADWHSPLNQGKPQDS</sequence>
<evidence type="ECO:0000256" key="1">
    <source>
        <dbReference type="ARBA" id="ARBA00006412"/>
    </source>
</evidence>
<name>A0A6J2W0J0_CHACN</name>
<evidence type="ECO:0000256" key="4">
    <source>
        <dbReference type="ARBA" id="ARBA00044235"/>
    </source>
</evidence>
<protein>
    <recommendedName>
        <fullName evidence="3">Synaptic plasticity regulator PANTS</fullName>
    </recommendedName>
    <alternativeName>
        <fullName evidence="4">Plasticity-associated neural transcript short</fullName>
    </alternativeName>
</protein>
<dbReference type="PANTHER" id="PTHR28052:SF1">
    <property type="entry name" value="UPF0545 PROTEIN C22ORF39"/>
    <property type="match status" value="1"/>
</dbReference>
<keyword evidence="6" id="KW-1185">Reference proteome</keyword>
<organism evidence="6 7">
    <name type="scientific">Chanos chanos</name>
    <name type="common">Milkfish</name>
    <name type="synonym">Mugil chanos</name>
    <dbReference type="NCBI Taxonomy" id="29144"/>
    <lineage>
        <taxon>Eukaryota</taxon>
        <taxon>Metazoa</taxon>
        <taxon>Chordata</taxon>
        <taxon>Craniata</taxon>
        <taxon>Vertebrata</taxon>
        <taxon>Euteleostomi</taxon>
        <taxon>Actinopterygii</taxon>
        <taxon>Neopterygii</taxon>
        <taxon>Teleostei</taxon>
        <taxon>Ostariophysi</taxon>
        <taxon>Gonorynchiformes</taxon>
        <taxon>Chanidae</taxon>
        <taxon>Chanos</taxon>
    </lineage>
</organism>
<dbReference type="InterPro" id="IPR021475">
    <property type="entry name" value="Pants/Emi1-like"/>
</dbReference>
<evidence type="ECO:0000313" key="7">
    <source>
        <dbReference type="RefSeq" id="XP_030638830.1"/>
    </source>
</evidence>
<dbReference type="AlphaFoldDB" id="A0A6J2W0J0"/>
<accession>A0A6J2W0J0</accession>
<dbReference type="Proteomes" id="UP000504632">
    <property type="component" value="Chromosome 1"/>
</dbReference>
<dbReference type="RefSeq" id="XP_030638830.1">
    <property type="nucleotide sequence ID" value="XM_030782970.1"/>
</dbReference>
<evidence type="ECO:0000256" key="3">
    <source>
        <dbReference type="ARBA" id="ARBA00044072"/>
    </source>
</evidence>
<dbReference type="CTD" id="120032433"/>
<dbReference type="FunCoup" id="A0A6J2W0J0">
    <property type="interactions" value="284"/>
</dbReference>
<dbReference type="InParanoid" id="A0A6J2W0J0"/>
<feature type="region of interest" description="Disordered" evidence="5">
    <location>
        <begin position="82"/>
        <end position="108"/>
    </location>
</feature>